<sequence>MKKIDIIICLLICILTFLTLRDLYKPFFYTSHDGQNQIVRLYYFDEALRDGQFPPRIAGGLLNGYSYPLFVFSYHMPWIIAEPFYLITRDIFASIKFSFILGYFLSGLTMYWYLKRVFGRFPSAVGTFLYLFAPYRFVNIFVRAAIGDATSFIFPPLIFLSLYELTKFDKLDRMFKTGAKWIVVGAIGIAGLILSHAMVFALFGLFYFLYLLWNLVFTRNKKNTLIGFIVVLILGVALSGYYFIPSFFERDYTQFSSVMRSIFTGSTFIPFKQLVYSPWGYGMMRAEEGGMSFQVGIAQWGVAVFTVLILIKWLISKKNKREYSAYSLGFYFMITFILSVLAMLPVSLFVWKLLGNIIIIDFTWRILTVTVFSSSVLGAFAVSKIKFKYLVGVLIILVALYANRNYLRINKIQGWDVPFYLKLEKTTNMYDEYTPQWVQREIEKVPILEKIGYSSKSVITDIKVNSSNHFLADVTTSQNTEATLNTIYYPGWELFVNNIKSPIEYKNSRGLMSFSLPKGKNTVEFKFTETPLRLISDIITILAGMISLWAVISSFRIKHNEIKHDLPNKSSS</sequence>
<feature type="transmembrane region" description="Helical" evidence="1">
    <location>
        <begin position="297"/>
        <end position="316"/>
    </location>
</feature>
<feature type="transmembrane region" description="Helical" evidence="1">
    <location>
        <begin position="534"/>
        <end position="555"/>
    </location>
</feature>
<evidence type="ECO:0000313" key="2">
    <source>
        <dbReference type="EMBL" id="OGG12830.1"/>
    </source>
</evidence>
<evidence type="ECO:0008006" key="4">
    <source>
        <dbReference type="Google" id="ProtNLM"/>
    </source>
</evidence>
<feature type="transmembrane region" description="Helical" evidence="1">
    <location>
        <begin position="65"/>
        <end position="85"/>
    </location>
</feature>
<dbReference type="Proteomes" id="UP000176923">
    <property type="component" value="Unassembled WGS sequence"/>
</dbReference>
<name>A0A1F5ZK13_9BACT</name>
<proteinExistence type="predicted"/>
<dbReference type="STRING" id="1798382.A3D77_07275"/>
<evidence type="ECO:0000256" key="1">
    <source>
        <dbReference type="SAM" id="Phobius"/>
    </source>
</evidence>
<dbReference type="EMBL" id="MFJL01000041">
    <property type="protein sequence ID" value="OGG12830.1"/>
    <property type="molecule type" value="Genomic_DNA"/>
</dbReference>
<keyword evidence="1" id="KW-0812">Transmembrane</keyword>
<feature type="transmembrane region" description="Helical" evidence="1">
    <location>
        <begin position="145"/>
        <end position="163"/>
    </location>
</feature>
<feature type="transmembrane region" description="Helical" evidence="1">
    <location>
        <begin position="183"/>
        <end position="213"/>
    </location>
</feature>
<protein>
    <recommendedName>
        <fullName evidence="4">Membrane protein 6-pyruvoyl-tetrahydropterin synthase-related domain-containing protein</fullName>
    </recommendedName>
</protein>
<dbReference type="AlphaFoldDB" id="A0A1F5ZK13"/>
<feature type="transmembrane region" description="Helical" evidence="1">
    <location>
        <begin position="225"/>
        <end position="244"/>
    </location>
</feature>
<feature type="transmembrane region" description="Helical" evidence="1">
    <location>
        <begin position="97"/>
        <end position="114"/>
    </location>
</feature>
<feature type="transmembrane region" description="Helical" evidence="1">
    <location>
        <begin position="362"/>
        <end position="382"/>
    </location>
</feature>
<evidence type="ECO:0000313" key="3">
    <source>
        <dbReference type="Proteomes" id="UP000176923"/>
    </source>
</evidence>
<feature type="transmembrane region" description="Helical" evidence="1">
    <location>
        <begin position="328"/>
        <end position="350"/>
    </location>
</feature>
<keyword evidence="1" id="KW-0472">Membrane</keyword>
<gene>
    <name evidence="2" type="ORF">A3D77_07275</name>
</gene>
<accession>A0A1F5ZK13</accession>
<keyword evidence="1" id="KW-1133">Transmembrane helix</keyword>
<feature type="transmembrane region" description="Helical" evidence="1">
    <location>
        <begin position="389"/>
        <end position="407"/>
    </location>
</feature>
<comment type="caution">
    <text evidence="2">The sequence shown here is derived from an EMBL/GenBank/DDBJ whole genome shotgun (WGS) entry which is preliminary data.</text>
</comment>
<organism evidence="2 3">
    <name type="scientific">Candidatus Gottesmanbacteria bacterium RIFCSPHIGHO2_02_FULL_39_11</name>
    <dbReference type="NCBI Taxonomy" id="1798382"/>
    <lineage>
        <taxon>Bacteria</taxon>
        <taxon>Candidatus Gottesmaniibacteriota</taxon>
    </lineage>
</organism>
<reference evidence="2 3" key="1">
    <citation type="journal article" date="2016" name="Nat. Commun.">
        <title>Thousands of microbial genomes shed light on interconnected biogeochemical processes in an aquifer system.</title>
        <authorList>
            <person name="Anantharaman K."/>
            <person name="Brown C.T."/>
            <person name="Hug L.A."/>
            <person name="Sharon I."/>
            <person name="Castelle C.J."/>
            <person name="Probst A.J."/>
            <person name="Thomas B.C."/>
            <person name="Singh A."/>
            <person name="Wilkins M.J."/>
            <person name="Karaoz U."/>
            <person name="Brodie E.L."/>
            <person name="Williams K.H."/>
            <person name="Hubbard S.S."/>
            <person name="Banfield J.F."/>
        </authorList>
    </citation>
    <scope>NUCLEOTIDE SEQUENCE [LARGE SCALE GENOMIC DNA]</scope>
</reference>